<dbReference type="AlphaFoldDB" id="A0A927DJ04"/>
<organism evidence="1 2">
    <name type="scientific">Enterobacter hormaechei</name>
    <dbReference type="NCBI Taxonomy" id="158836"/>
    <lineage>
        <taxon>Bacteria</taxon>
        <taxon>Pseudomonadati</taxon>
        <taxon>Pseudomonadota</taxon>
        <taxon>Gammaproteobacteria</taxon>
        <taxon>Enterobacterales</taxon>
        <taxon>Enterobacteriaceae</taxon>
        <taxon>Enterobacter</taxon>
        <taxon>Enterobacter cloacae complex</taxon>
    </lineage>
</organism>
<dbReference type="EMBL" id="JACXTA010000001">
    <property type="protein sequence ID" value="MBD3706594.1"/>
    <property type="molecule type" value="Genomic_DNA"/>
</dbReference>
<dbReference type="Pfam" id="PF06185">
    <property type="entry name" value="YecM"/>
    <property type="match status" value="1"/>
</dbReference>
<accession>A0A927DJ04</accession>
<dbReference type="GO" id="GO:0005829">
    <property type="term" value="C:cytosol"/>
    <property type="evidence" value="ECO:0007669"/>
    <property type="project" value="TreeGrafter"/>
</dbReference>
<evidence type="ECO:0000313" key="1">
    <source>
        <dbReference type="EMBL" id="MBD3706594.1"/>
    </source>
</evidence>
<comment type="caution">
    <text evidence="1">The sequence shown here is derived from an EMBL/GenBank/DDBJ whole genome shotgun (WGS) entry which is preliminary data.</text>
</comment>
<dbReference type="InterPro" id="IPR029068">
    <property type="entry name" value="Glyas_Bleomycin-R_OHBP_Dase"/>
</dbReference>
<dbReference type="PANTHER" id="PTHR37519">
    <property type="match status" value="1"/>
</dbReference>
<dbReference type="InterPro" id="IPR010393">
    <property type="entry name" value="DUF991_YecM-like"/>
</dbReference>
<reference evidence="1" key="1">
    <citation type="submission" date="2020-07" db="EMBL/GenBank/DDBJ databases">
        <title>Clinical and genomic characterization of carbapenemase-producing Enterobacterales causing secondary infections during the COVID-19 crisis at a New York City hospital.</title>
        <authorList>
            <person name="Gomez-Simmonds A."/>
            <person name="Annavajhala M.K."/>
            <person name="Uhlemann A.-C."/>
        </authorList>
    </citation>
    <scope>NUCLEOTIDE SEQUENCE</scope>
    <source>
        <strain evidence="1">NK1396</strain>
    </source>
</reference>
<dbReference type="Proteomes" id="UP000655273">
    <property type="component" value="Unassembled WGS sequence"/>
</dbReference>
<name>A0A927DJ04_9ENTR</name>
<dbReference type="Gene3D" id="3.10.180.10">
    <property type="entry name" value="2,3-Dihydroxybiphenyl 1,2-Dioxygenase, domain 1"/>
    <property type="match status" value="1"/>
</dbReference>
<gene>
    <name evidence="1" type="ORF">IE983_01895</name>
</gene>
<proteinExistence type="predicted"/>
<dbReference type="SUPFAM" id="SSF54593">
    <property type="entry name" value="Glyoxalase/Bleomycin resistance protein/Dihydroxybiphenyl dioxygenase"/>
    <property type="match status" value="1"/>
</dbReference>
<sequence>MTNCMIFPQIYRASPEAFTELATRLGLDIAPLEADHISLRCHQNATAERWRRGFEQCGELLSENIINGRPICLFKLHAPVTVAHWQFTVVELPSAGERSVIRTKAGSISKLFCLGEPETLNARALALLSDEGLSQPGIFVKTSSPKGERERLPNPTLAVTDGNVTVKFHPSDYRADRRQRSVSIVSVDPDTIRATCHDGTLSEI</sequence>
<dbReference type="PANTHER" id="PTHR37519:SF1">
    <property type="entry name" value="DIHYDROXYBIPHENYL DIOXYGENASE DOMAIN-CONTAINING PROTEIN"/>
    <property type="match status" value="1"/>
</dbReference>
<protein>
    <submittedName>
        <fullName evidence="1">VOC family protein</fullName>
    </submittedName>
</protein>
<evidence type="ECO:0000313" key="2">
    <source>
        <dbReference type="Proteomes" id="UP000655273"/>
    </source>
</evidence>